<comment type="caution">
    <text evidence="1">The sequence shown here is derived from an EMBL/GenBank/DDBJ whole genome shotgun (WGS) entry which is preliminary data.</text>
</comment>
<accession>A0A7W7YR17</accession>
<dbReference type="Proteomes" id="UP000534294">
    <property type="component" value="Unassembled WGS sequence"/>
</dbReference>
<protein>
    <submittedName>
        <fullName evidence="1">Uncharacterized protein</fullName>
    </submittedName>
</protein>
<reference evidence="1 2" key="1">
    <citation type="submission" date="2020-08" db="EMBL/GenBank/DDBJ databases">
        <title>Genomic Encyclopedia of Type Strains, Phase IV (KMG-IV): sequencing the most valuable type-strain genomes for metagenomic binning, comparative biology and taxonomic classification.</title>
        <authorList>
            <person name="Goeker M."/>
        </authorList>
    </citation>
    <scope>NUCLEOTIDE SEQUENCE [LARGE SCALE GENOMIC DNA]</scope>
    <source>
        <strain evidence="1 2">DSM 12251</strain>
    </source>
</reference>
<evidence type="ECO:0000313" key="2">
    <source>
        <dbReference type="Proteomes" id="UP000534294"/>
    </source>
</evidence>
<name>A0A7W7YR17_9BACT</name>
<gene>
    <name evidence="1" type="ORF">HNQ64_004890</name>
</gene>
<dbReference type="AlphaFoldDB" id="A0A7W7YR17"/>
<sequence>MSEALEGLVKMGALVIGVRLAFWLVKKVAGIFSSLG</sequence>
<organism evidence="1 2">
    <name type="scientific">Prosthecobacter dejongeii</name>
    <dbReference type="NCBI Taxonomy" id="48465"/>
    <lineage>
        <taxon>Bacteria</taxon>
        <taxon>Pseudomonadati</taxon>
        <taxon>Verrucomicrobiota</taxon>
        <taxon>Verrucomicrobiia</taxon>
        <taxon>Verrucomicrobiales</taxon>
        <taxon>Verrucomicrobiaceae</taxon>
        <taxon>Prosthecobacter</taxon>
    </lineage>
</organism>
<evidence type="ECO:0000313" key="1">
    <source>
        <dbReference type="EMBL" id="MBB5040602.1"/>
    </source>
</evidence>
<keyword evidence="2" id="KW-1185">Reference proteome</keyword>
<proteinExistence type="predicted"/>
<dbReference type="EMBL" id="JACHIF010000017">
    <property type="protein sequence ID" value="MBB5040602.1"/>
    <property type="molecule type" value="Genomic_DNA"/>
</dbReference>